<dbReference type="OrthoDB" id="6143960at2759"/>
<keyword evidence="2" id="KW-1185">Reference proteome</keyword>
<gene>
    <name evidence="1" type="ORF">MCOR_18449</name>
</gene>
<name>A0A6J8BG35_MYTCO</name>
<dbReference type="AlphaFoldDB" id="A0A6J8BG35"/>
<dbReference type="Proteomes" id="UP000507470">
    <property type="component" value="Unassembled WGS sequence"/>
</dbReference>
<evidence type="ECO:0000313" key="1">
    <source>
        <dbReference type="EMBL" id="CAC5382643.1"/>
    </source>
</evidence>
<protein>
    <recommendedName>
        <fullName evidence="3">Reverse transcriptase domain-containing protein</fullName>
    </recommendedName>
</protein>
<evidence type="ECO:0000313" key="2">
    <source>
        <dbReference type="Proteomes" id="UP000507470"/>
    </source>
</evidence>
<sequence length="399" mass="45450">MDPLYGIKKGTNPQPNRDQHLEEYINCLKQTANTNSVDTHVKSNLRKAQQKTIKNLQNDESIIIKEADKGGGIGILDNDHYKEMVLNQLEDGVFYEKLNGIRDKSTMSKIRKLIKEYSNNLTNNEVDSLKNVEVKTSNFYGLPKIHKSKEIQDHIENRDSMYIKINRPTDLKLKPIIAGPSCSTQRLSNLLDILLKPLCIKVPSFVRDDIDFLNYIPDRVPLDTILELKNYLKRQNYPVSLIDNGIKSALSIPIVELRKTVPRDDKKDKQQPIPFVITHNPRNHKIFNSAKGFLSILHQSKKMKDLVDESQLIGSRRQVPNLKKLLTRAKVSTQKVAEVQKCGDPRCGTCKMIEVGQSKTLKSGTVNKPNRSMNCKSENIIYSATSPTCNKNYIIRSNQ</sequence>
<reference evidence="1 2" key="1">
    <citation type="submission" date="2020-06" db="EMBL/GenBank/DDBJ databases">
        <authorList>
            <person name="Li R."/>
            <person name="Bekaert M."/>
        </authorList>
    </citation>
    <scope>NUCLEOTIDE SEQUENCE [LARGE SCALE GENOMIC DNA]</scope>
    <source>
        <strain evidence="2">wild</strain>
    </source>
</reference>
<organism evidence="1 2">
    <name type="scientific">Mytilus coruscus</name>
    <name type="common">Sea mussel</name>
    <dbReference type="NCBI Taxonomy" id="42192"/>
    <lineage>
        <taxon>Eukaryota</taxon>
        <taxon>Metazoa</taxon>
        <taxon>Spiralia</taxon>
        <taxon>Lophotrochozoa</taxon>
        <taxon>Mollusca</taxon>
        <taxon>Bivalvia</taxon>
        <taxon>Autobranchia</taxon>
        <taxon>Pteriomorphia</taxon>
        <taxon>Mytilida</taxon>
        <taxon>Mytiloidea</taxon>
        <taxon>Mytilidae</taxon>
        <taxon>Mytilinae</taxon>
        <taxon>Mytilus</taxon>
    </lineage>
</organism>
<proteinExistence type="predicted"/>
<accession>A0A6J8BG35</accession>
<dbReference type="PANTHER" id="PTHR21301:SF10">
    <property type="entry name" value="REVERSE TRANSCRIPTASE DOMAIN-CONTAINING PROTEIN"/>
    <property type="match status" value="1"/>
</dbReference>
<dbReference type="PANTHER" id="PTHR21301">
    <property type="entry name" value="REVERSE TRANSCRIPTASE"/>
    <property type="match status" value="1"/>
</dbReference>
<dbReference type="EMBL" id="CACVKT020003247">
    <property type="protein sequence ID" value="CAC5382643.1"/>
    <property type="molecule type" value="Genomic_DNA"/>
</dbReference>
<evidence type="ECO:0008006" key="3">
    <source>
        <dbReference type="Google" id="ProtNLM"/>
    </source>
</evidence>